<organism evidence="4 5">
    <name type="scientific">Effusibacillus consociatus</name>
    <dbReference type="NCBI Taxonomy" id="1117041"/>
    <lineage>
        <taxon>Bacteria</taxon>
        <taxon>Bacillati</taxon>
        <taxon>Bacillota</taxon>
        <taxon>Bacilli</taxon>
        <taxon>Bacillales</taxon>
        <taxon>Alicyclobacillaceae</taxon>
        <taxon>Effusibacillus</taxon>
    </lineage>
</organism>
<dbReference type="SMART" id="SM00382">
    <property type="entry name" value="AAA"/>
    <property type="match status" value="1"/>
</dbReference>
<dbReference type="Pfam" id="PF00005">
    <property type="entry name" value="ABC_tran"/>
    <property type="match status" value="1"/>
</dbReference>
<dbReference type="Proteomes" id="UP001596002">
    <property type="component" value="Unassembled WGS sequence"/>
</dbReference>
<feature type="domain" description="ABC transporter" evidence="3">
    <location>
        <begin position="1"/>
        <end position="222"/>
    </location>
</feature>
<dbReference type="InterPro" id="IPR027417">
    <property type="entry name" value="P-loop_NTPase"/>
</dbReference>
<dbReference type="PROSITE" id="PS50893">
    <property type="entry name" value="ABC_TRANSPORTER_2"/>
    <property type="match status" value="1"/>
</dbReference>
<dbReference type="GO" id="GO:0005524">
    <property type="term" value="F:ATP binding"/>
    <property type="evidence" value="ECO:0007669"/>
    <property type="project" value="UniProtKB-KW"/>
</dbReference>
<keyword evidence="2 4" id="KW-0067">ATP-binding</keyword>
<evidence type="ECO:0000256" key="2">
    <source>
        <dbReference type="ARBA" id="ARBA00022840"/>
    </source>
</evidence>
<keyword evidence="5" id="KW-1185">Reference proteome</keyword>
<dbReference type="PANTHER" id="PTHR43514:SF4">
    <property type="entry name" value="ABC TRANSPORTER I FAMILY MEMBER 10"/>
    <property type="match status" value="1"/>
</dbReference>
<reference evidence="5" key="1">
    <citation type="journal article" date="2019" name="Int. J. Syst. Evol. Microbiol.">
        <title>The Global Catalogue of Microorganisms (GCM) 10K type strain sequencing project: providing services to taxonomists for standard genome sequencing and annotation.</title>
        <authorList>
            <consortium name="The Broad Institute Genomics Platform"/>
            <consortium name="The Broad Institute Genome Sequencing Center for Infectious Disease"/>
            <person name="Wu L."/>
            <person name="Ma J."/>
        </authorList>
    </citation>
    <scope>NUCLEOTIDE SEQUENCE [LARGE SCALE GENOMIC DNA]</scope>
    <source>
        <strain evidence="5">WYCCWR 12678</strain>
    </source>
</reference>
<comment type="caution">
    <text evidence="4">The sequence shown here is derived from an EMBL/GenBank/DDBJ whole genome shotgun (WGS) entry which is preliminary data.</text>
</comment>
<dbReference type="InterPro" id="IPR003593">
    <property type="entry name" value="AAA+_ATPase"/>
</dbReference>
<dbReference type="Gene3D" id="3.40.50.300">
    <property type="entry name" value="P-loop containing nucleotide triphosphate hydrolases"/>
    <property type="match status" value="1"/>
</dbReference>
<proteinExistence type="predicted"/>
<dbReference type="RefSeq" id="WP_380027942.1">
    <property type="nucleotide sequence ID" value="NZ_JBHSHC010000130.1"/>
</dbReference>
<name>A0ABV9Q7C0_9BACL</name>
<sequence>MLKCQIGKRLPDFSLEVEFELERTVHVISGPSGAGKTTLLECIAGIQTPDEGEIRLGNKTLFSKEQGVNVPIHKRRIGYVLQEYALFPHMSVRQNLLFARGIWRSQKDPGVQLLESTAERLGILPLLNRMPRDLSGGEQQRVAIGRALLMEPELLLLDEPFSALDSDTVSKVLPLVQEVITNLNIPTLLITHQDEIARMFGPAILRMERGKLFSCKHGGEMV</sequence>
<dbReference type="SUPFAM" id="SSF52540">
    <property type="entry name" value="P-loop containing nucleoside triphosphate hydrolases"/>
    <property type="match status" value="1"/>
</dbReference>
<gene>
    <name evidence="4" type="ORF">ACFO8Q_19050</name>
</gene>
<keyword evidence="1" id="KW-0547">Nucleotide-binding</keyword>
<evidence type="ECO:0000259" key="3">
    <source>
        <dbReference type="PROSITE" id="PS50893"/>
    </source>
</evidence>
<dbReference type="PANTHER" id="PTHR43514">
    <property type="entry name" value="ABC TRANSPORTER I FAMILY MEMBER 10"/>
    <property type="match status" value="1"/>
</dbReference>
<evidence type="ECO:0000313" key="5">
    <source>
        <dbReference type="Proteomes" id="UP001596002"/>
    </source>
</evidence>
<evidence type="ECO:0000313" key="4">
    <source>
        <dbReference type="EMBL" id="MFC4769432.1"/>
    </source>
</evidence>
<dbReference type="EMBL" id="JBHSHC010000130">
    <property type="protein sequence ID" value="MFC4769432.1"/>
    <property type="molecule type" value="Genomic_DNA"/>
</dbReference>
<evidence type="ECO:0000256" key="1">
    <source>
        <dbReference type="ARBA" id="ARBA00022741"/>
    </source>
</evidence>
<dbReference type="InterPro" id="IPR017871">
    <property type="entry name" value="ABC_transporter-like_CS"/>
</dbReference>
<dbReference type="PROSITE" id="PS00211">
    <property type="entry name" value="ABC_TRANSPORTER_1"/>
    <property type="match status" value="1"/>
</dbReference>
<protein>
    <submittedName>
        <fullName evidence="4">ATP-binding cassette domain-containing protein</fullName>
    </submittedName>
</protein>
<accession>A0ABV9Q7C0</accession>
<dbReference type="InterPro" id="IPR003439">
    <property type="entry name" value="ABC_transporter-like_ATP-bd"/>
</dbReference>
<dbReference type="InterPro" id="IPR050334">
    <property type="entry name" value="Molybdenum_import_ModC"/>
</dbReference>